<name>A0A317ZTP1_9MICO</name>
<accession>A0A317ZTP1</accession>
<protein>
    <submittedName>
        <fullName evidence="1">Uncharacterized protein</fullName>
    </submittedName>
</protein>
<comment type="caution">
    <text evidence="1">The sequence shown here is derived from an EMBL/GenBank/DDBJ whole genome shotgun (WGS) entry which is preliminary data.</text>
</comment>
<gene>
    <name evidence="1" type="ORF">CTB96_18230</name>
</gene>
<evidence type="ECO:0000313" key="2">
    <source>
        <dbReference type="Proteomes" id="UP000246722"/>
    </source>
</evidence>
<proteinExistence type="predicted"/>
<keyword evidence="2" id="KW-1185">Reference proteome</keyword>
<organism evidence="1 2">
    <name type="scientific">Cryobacterium arcticum</name>
    <dbReference type="NCBI Taxonomy" id="670052"/>
    <lineage>
        <taxon>Bacteria</taxon>
        <taxon>Bacillati</taxon>
        <taxon>Actinomycetota</taxon>
        <taxon>Actinomycetes</taxon>
        <taxon>Micrococcales</taxon>
        <taxon>Microbacteriaceae</taxon>
        <taxon>Cryobacterium</taxon>
    </lineage>
</organism>
<dbReference type="Proteomes" id="UP000246722">
    <property type="component" value="Unassembled WGS sequence"/>
</dbReference>
<reference evidence="1 2" key="1">
    <citation type="submission" date="2018-05" db="EMBL/GenBank/DDBJ databases">
        <title>Genetic diversity of glacier-inhabiting Cryobacterium bacteria in China and description of Cryobacterium mengkeensis sp. nov. and Arthrobacter glacialis sp. nov.</title>
        <authorList>
            <person name="Liu Q."/>
            <person name="Xin Y.-H."/>
        </authorList>
    </citation>
    <scope>NUCLEOTIDE SEQUENCE [LARGE SCALE GENOMIC DNA]</scope>
    <source>
        <strain evidence="1 2">SK-1</strain>
    </source>
</reference>
<dbReference type="AlphaFoldDB" id="A0A317ZTP1"/>
<dbReference type="EMBL" id="QHLY01000012">
    <property type="protein sequence ID" value="PXA68529.1"/>
    <property type="molecule type" value="Genomic_DNA"/>
</dbReference>
<evidence type="ECO:0000313" key="1">
    <source>
        <dbReference type="EMBL" id="PXA68529.1"/>
    </source>
</evidence>
<sequence length="64" mass="7281">MDERARQIRQAQVWSLAVVNVLIQAEDPELWLEAYDLAQRAVWAARTKGLSDPEPHEDGQGHTN</sequence>